<evidence type="ECO:0000256" key="4">
    <source>
        <dbReference type="ARBA" id="ARBA00022448"/>
    </source>
</evidence>
<evidence type="ECO:0000256" key="7">
    <source>
        <dbReference type="ARBA" id="ARBA00022927"/>
    </source>
</evidence>
<evidence type="ECO:0000256" key="3">
    <source>
        <dbReference type="ARBA" id="ARBA00015352"/>
    </source>
</evidence>
<organism evidence="11 12">
    <name type="scientific">Vespula pensylvanica</name>
    <name type="common">Western yellow jacket</name>
    <name type="synonym">Wasp</name>
    <dbReference type="NCBI Taxonomy" id="30213"/>
    <lineage>
        <taxon>Eukaryota</taxon>
        <taxon>Metazoa</taxon>
        <taxon>Ecdysozoa</taxon>
        <taxon>Arthropoda</taxon>
        <taxon>Hexapoda</taxon>
        <taxon>Insecta</taxon>
        <taxon>Pterygota</taxon>
        <taxon>Neoptera</taxon>
        <taxon>Endopterygota</taxon>
        <taxon>Hymenoptera</taxon>
        <taxon>Apocrita</taxon>
        <taxon>Aculeata</taxon>
        <taxon>Vespoidea</taxon>
        <taxon>Vespidae</taxon>
        <taxon>Vespinae</taxon>
        <taxon>Vespula</taxon>
    </lineage>
</organism>
<evidence type="ECO:0000313" key="11">
    <source>
        <dbReference type="EMBL" id="KAF7410994.1"/>
    </source>
</evidence>
<dbReference type="GO" id="GO:0000774">
    <property type="term" value="F:adenyl-nucleotide exchange factor activity"/>
    <property type="evidence" value="ECO:0007669"/>
    <property type="project" value="TreeGrafter"/>
</dbReference>
<dbReference type="Proteomes" id="UP000600918">
    <property type="component" value="Unassembled WGS sequence"/>
</dbReference>
<dbReference type="PANTHER" id="PTHR19316">
    <property type="entry name" value="PROTEIN FOLDING REGULATOR"/>
    <property type="match status" value="1"/>
</dbReference>
<dbReference type="GO" id="GO:0015031">
    <property type="term" value="P:protein transport"/>
    <property type="evidence" value="ECO:0007669"/>
    <property type="project" value="UniProtKB-KW"/>
</dbReference>
<evidence type="ECO:0000256" key="8">
    <source>
        <dbReference type="ARBA" id="ARBA00023010"/>
    </source>
</evidence>
<dbReference type="InterPro" id="IPR011989">
    <property type="entry name" value="ARM-like"/>
</dbReference>
<dbReference type="AlphaFoldDB" id="A0A834KN54"/>
<dbReference type="GO" id="GO:0005788">
    <property type="term" value="C:endoplasmic reticulum lumen"/>
    <property type="evidence" value="ECO:0007669"/>
    <property type="project" value="UniProtKB-SubCell"/>
</dbReference>
<reference evidence="11" key="1">
    <citation type="journal article" date="2020" name="G3 (Bethesda)">
        <title>High-Quality Assemblies for Three Invasive Social Wasps from the &lt;i&gt;Vespula&lt;/i&gt; Genus.</title>
        <authorList>
            <person name="Harrop T.W.R."/>
            <person name="Guhlin J."/>
            <person name="McLaughlin G.M."/>
            <person name="Permina E."/>
            <person name="Stockwell P."/>
            <person name="Gilligan J."/>
            <person name="Le Lec M.F."/>
            <person name="Gruber M.A.M."/>
            <person name="Quinn O."/>
            <person name="Lovegrove M."/>
            <person name="Duncan E.J."/>
            <person name="Remnant E.J."/>
            <person name="Van Eeckhoven J."/>
            <person name="Graham B."/>
            <person name="Knapp R.A."/>
            <person name="Langford K.W."/>
            <person name="Kronenberg Z."/>
            <person name="Press M.O."/>
            <person name="Eacker S.M."/>
            <person name="Wilson-Rankin E.E."/>
            <person name="Purcell J."/>
            <person name="Lester P.J."/>
            <person name="Dearden P.K."/>
        </authorList>
    </citation>
    <scope>NUCLEOTIDE SEQUENCE</scope>
    <source>
        <strain evidence="11">Volc-1</strain>
    </source>
</reference>
<keyword evidence="6" id="KW-0256">Endoplasmic reticulum</keyword>
<dbReference type="InterPro" id="IPR050693">
    <property type="entry name" value="Hsp70_NEF-Inhibitors"/>
</dbReference>
<evidence type="ECO:0000256" key="10">
    <source>
        <dbReference type="SAM" id="MobiDB-lite"/>
    </source>
</evidence>
<keyword evidence="7" id="KW-0653">Protein transport</keyword>
<dbReference type="PANTHER" id="PTHR19316:SF35">
    <property type="entry name" value="NUCLEOTIDE EXCHANGE FACTOR SIL1"/>
    <property type="match status" value="1"/>
</dbReference>
<feature type="region of interest" description="Disordered" evidence="10">
    <location>
        <begin position="89"/>
        <end position="113"/>
    </location>
</feature>
<comment type="subcellular location">
    <subcellularLocation>
        <location evidence="1">Endoplasmic reticulum lumen</location>
    </subcellularLocation>
</comment>
<comment type="similarity">
    <text evidence="2">Belongs to the SIL1 family.</text>
</comment>
<evidence type="ECO:0000313" key="12">
    <source>
        <dbReference type="Proteomes" id="UP000600918"/>
    </source>
</evidence>
<keyword evidence="8" id="KW-0811">Translocation</keyword>
<dbReference type="Gene3D" id="1.25.10.10">
    <property type="entry name" value="Leucine-rich Repeat Variant"/>
    <property type="match status" value="1"/>
</dbReference>
<dbReference type="EMBL" id="JACSDY010000013">
    <property type="protein sequence ID" value="KAF7410994.1"/>
    <property type="molecule type" value="Genomic_DNA"/>
</dbReference>
<evidence type="ECO:0000256" key="2">
    <source>
        <dbReference type="ARBA" id="ARBA00010588"/>
    </source>
</evidence>
<sequence length="500" mass="57601">MAVLLPFMKVQLKINTYLRMNILIIEGQCLLNVKFFYSKICLLLRIYGTPAPHSAQNQKYTFSEPIPGGLHVRHNFQTGVTEAKLMDDEETKEKDFNENTNQSHSKSLILHPDKTLLESEDDESVKSTKTKESEALKVPIMELKARLKKIKESVTDLPSEINDESTQAKMMQKLRAYETLKEELKAAKINITTDAEVLNTLFKKFQLYKVPMHTSSLLNIEIEIILDILNGFEYLIHQIDTARLFADMEGISNIILPCLNSTYNEIKAEALRLLGAAVQSNPKVQAKALEKDLMQKLLHILSTNNKIFVKSRCLFALSALVRQFPAAQKALLDHGGLEIFGKILNNNQLQTQLKVMRLINDLIVERQDIEKISDIRQRNAKAKEYAATDLEQKLLMHRYCKYLYDLMIKSFKYELRDQNEIDNYELLEVVSESMIMINPICKNEVYMDKHMLLQVINDMLNLYQNLSGTVESDDADIINNQIQLIKKLKIVFEMSLHEEL</sequence>
<keyword evidence="12" id="KW-1185">Reference proteome</keyword>
<gene>
    <name evidence="11" type="ORF">H0235_013601</name>
</gene>
<evidence type="ECO:0000256" key="1">
    <source>
        <dbReference type="ARBA" id="ARBA00004319"/>
    </source>
</evidence>
<evidence type="ECO:0000256" key="9">
    <source>
        <dbReference type="ARBA" id="ARBA00023180"/>
    </source>
</evidence>
<keyword evidence="5" id="KW-0732">Signal</keyword>
<accession>A0A834KN54</accession>
<evidence type="ECO:0000256" key="5">
    <source>
        <dbReference type="ARBA" id="ARBA00022729"/>
    </source>
</evidence>
<name>A0A834KN54_VESPE</name>
<protein>
    <recommendedName>
        <fullName evidence="3">Nucleotide exchange factor SIL1</fullName>
    </recommendedName>
</protein>
<comment type="caution">
    <text evidence="11">The sequence shown here is derived from an EMBL/GenBank/DDBJ whole genome shotgun (WGS) entry which is preliminary data.</text>
</comment>
<keyword evidence="9" id="KW-0325">Glycoprotein</keyword>
<evidence type="ECO:0000256" key="6">
    <source>
        <dbReference type="ARBA" id="ARBA00022824"/>
    </source>
</evidence>
<keyword evidence="4" id="KW-0813">Transport</keyword>
<dbReference type="InterPro" id="IPR016024">
    <property type="entry name" value="ARM-type_fold"/>
</dbReference>
<proteinExistence type="inferred from homology"/>
<dbReference type="SUPFAM" id="SSF48371">
    <property type="entry name" value="ARM repeat"/>
    <property type="match status" value="1"/>
</dbReference>